<organism evidence="6 7">
    <name type="scientific">Shewanella salipaludis</name>
    <dbReference type="NCBI Taxonomy" id="2723052"/>
    <lineage>
        <taxon>Bacteria</taxon>
        <taxon>Pseudomonadati</taxon>
        <taxon>Pseudomonadota</taxon>
        <taxon>Gammaproteobacteria</taxon>
        <taxon>Alteromonadales</taxon>
        <taxon>Shewanellaceae</taxon>
        <taxon>Shewanella</taxon>
    </lineage>
</organism>
<evidence type="ECO:0000259" key="5">
    <source>
        <dbReference type="PROSITE" id="PS51755"/>
    </source>
</evidence>
<dbReference type="PANTHER" id="PTHR36842">
    <property type="entry name" value="PROTEIN TOLB HOMOLOG"/>
    <property type="match status" value="1"/>
</dbReference>
<protein>
    <submittedName>
        <fullName evidence="6">TolB protein</fullName>
    </submittedName>
</protein>
<accession>A0A972JJV5</accession>
<evidence type="ECO:0000313" key="6">
    <source>
        <dbReference type="EMBL" id="NMH66518.1"/>
    </source>
</evidence>
<dbReference type="InterPro" id="IPR001867">
    <property type="entry name" value="OmpR/PhoB-type_DNA-bd"/>
</dbReference>
<dbReference type="Gene3D" id="1.10.10.10">
    <property type="entry name" value="Winged helix-like DNA-binding domain superfamily/Winged helix DNA-binding domain"/>
    <property type="match status" value="1"/>
</dbReference>
<dbReference type="SMART" id="SM00862">
    <property type="entry name" value="Trans_reg_C"/>
    <property type="match status" value="1"/>
</dbReference>
<dbReference type="InterPro" id="IPR011042">
    <property type="entry name" value="6-blade_b-propeller_TolB-like"/>
</dbReference>
<dbReference type="GO" id="GO:0003677">
    <property type="term" value="F:DNA binding"/>
    <property type="evidence" value="ECO:0007669"/>
    <property type="project" value="UniProtKB-UniRule"/>
</dbReference>
<evidence type="ECO:0000313" key="7">
    <source>
        <dbReference type="Proteomes" id="UP000737113"/>
    </source>
</evidence>
<evidence type="ECO:0000256" key="4">
    <source>
        <dbReference type="SAM" id="Phobius"/>
    </source>
</evidence>
<name>A0A972JJV5_9GAMM</name>
<evidence type="ECO:0000256" key="2">
    <source>
        <dbReference type="ARBA" id="ARBA00023125"/>
    </source>
</evidence>
<dbReference type="PROSITE" id="PS51755">
    <property type="entry name" value="OMPR_PHOB"/>
    <property type="match status" value="1"/>
</dbReference>
<feature type="DNA-binding region" description="OmpR/PhoB-type" evidence="3">
    <location>
        <begin position="1"/>
        <end position="99"/>
    </location>
</feature>
<keyword evidence="4" id="KW-0472">Membrane</keyword>
<keyword evidence="4" id="KW-0812">Transmembrane</keyword>
<dbReference type="Pfam" id="PF07676">
    <property type="entry name" value="PD40"/>
    <property type="match status" value="1"/>
</dbReference>
<comment type="caution">
    <text evidence="6">The sequence shown here is derived from an EMBL/GenBank/DDBJ whole genome shotgun (WGS) entry which is preliminary data.</text>
</comment>
<evidence type="ECO:0000256" key="1">
    <source>
        <dbReference type="ARBA" id="ARBA00009820"/>
    </source>
</evidence>
<gene>
    <name evidence="6" type="ORF">HC757_15270</name>
</gene>
<dbReference type="AlphaFoldDB" id="A0A972JJV5"/>
<dbReference type="EMBL" id="JAAXYH010000013">
    <property type="protein sequence ID" value="NMH66518.1"/>
    <property type="molecule type" value="Genomic_DNA"/>
</dbReference>
<dbReference type="CDD" id="cd00383">
    <property type="entry name" value="trans_reg_C"/>
    <property type="match status" value="1"/>
</dbReference>
<dbReference type="InterPro" id="IPR016032">
    <property type="entry name" value="Sig_transdc_resp-reg_C-effctor"/>
</dbReference>
<dbReference type="PANTHER" id="PTHR36842:SF1">
    <property type="entry name" value="PROTEIN TOLB"/>
    <property type="match status" value="1"/>
</dbReference>
<dbReference type="Gene3D" id="2.120.10.30">
    <property type="entry name" value="TolB, C-terminal domain"/>
    <property type="match status" value="2"/>
</dbReference>
<dbReference type="InterPro" id="IPR011659">
    <property type="entry name" value="WD40"/>
</dbReference>
<keyword evidence="4" id="KW-1133">Transmembrane helix</keyword>
<sequence>MSSFAIGEFHVDLSRCVISGNESSVSLEPKVMDVLNVLYSMQGQVVSQEVIFERVWPNAIFNPSSIQRCIALLRKALNEDSKQPRYILTHPKRGYSLEIPVSQNQTASTRSNYGLVLIVSLFLILGFASAYAYFGKAADVKTTFTTLRPLNSVDANESHLVLAPDGHKAAFVRATEDHYGVWVKRLDSNQETMLLSNSAGYLSLGWSPDSNALAIIEQQENDVHTLAYLTFDPISMTPHPAQQIVQFTESTITSHTLNWATNNTLYYAEKLKNSNDTQLSAVDLSSAATRVVYQSKGKDWLLMHALSPDNKRIALAFEAGQNQYRVDLLNVDSGDVESLAMIEDGVQGLSWHPTQNQLLLSNQNQLFTLDLSGTRQAIAFNNYKIIRDAQYHPNGNEILMELVNIDVDIIRNQPDDPEQFETLIDTSSVDFLPIFSPDGTQFVFESHRFGRKQLFLYHQGQQRLVFTSPDNEEMFGVVWSPNGQYVYTASKDTLYRIDIKTQEVKPINNPHHSFYLREAFNLSNALLVSYRAVNGTTHHPAKFDLDTLTLTPYEVEGEKLGCSALDLDEQDSLYVSNERTVFKLDSNGHFNPVWQSQDKDIIGLTAIHGMLNVIHELEAHYLRSQVNLLDQSVQQTEIGDKQGKMLINASEDFSQVLYLTEPKRKRELVRLQ</sequence>
<dbReference type="GO" id="GO:0006355">
    <property type="term" value="P:regulation of DNA-templated transcription"/>
    <property type="evidence" value="ECO:0007669"/>
    <property type="project" value="InterPro"/>
</dbReference>
<dbReference type="Pfam" id="PF00486">
    <property type="entry name" value="Trans_reg_C"/>
    <property type="match status" value="1"/>
</dbReference>
<evidence type="ECO:0000256" key="3">
    <source>
        <dbReference type="PROSITE-ProRule" id="PRU01091"/>
    </source>
</evidence>
<dbReference type="GO" id="GO:0000160">
    <property type="term" value="P:phosphorelay signal transduction system"/>
    <property type="evidence" value="ECO:0007669"/>
    <property type="project" value="InterPro"/>
</dbReference>
<reference evidence="6" key="1">
    <citation type="submission" date="2020-04" db="EMBL/GenBank/DDBJ databases">
        <title>Description of Shewanella salipaludis sp. nov., isolated from a salt marsh.</title>
        <authorList>
            <person name="Park S."/>
            <person name="Yoon J.-H."/>
        </authorList>
    </citation>
    <scope>NUCLEOTIDE SEQUENCE</scope>
    <source>
        <strain evidence="6">SHSM-M6</strain>
    </source>
</reference>
<keyword evidence="7" id="KW-1185">Reference proteome</keyword>
<proteinExistence type="inferred from homology"/>
<dbReference type="SUPFAM" id="SSF46894">
    <property type="entry name" value="C-terminal effector domain of the bipartite response regulators"/>
    <property type="match status" value="1"/>
</dbReference>
<comment type="similarity">
    <text evidence="1">Belongs to the TolB family.</text>
</comment>
<feature type="domain" description="OmpR/PhoB-type" evidence="5">
    <location>
        <begin position="1"/>
        <end position="99"/>
    </location>
</feature>
<dbReference type="SUPFAM" id="SSF82171">
    <property type="entry name" value="DPP6 N-terminal domain-like"/>
    <property type="match status" value="2"/>
</dbReference>
<dbReference type="InterPro" id="IPR036388">
    <property type="entry name" value="WH-like_DNA-bd_sf"/>
</dbReference>
<feature type="transmembrane region" description="Helical" evidence="4">
    <location>
        <begin position="113"/>
        <end position="134"/>
    </location>
</feature>
<dbReference type="Proteomes" id="UP000737113">
    <property type="component" value="Unassembled WGS sequence"/>
</dbReference>
<keyword evidence="2 3" id="KW-0238">DNA-binding</keyword>